<dbReference type="AlphaFoldDB" id="A0A6A5YCV9"/>
<organism evidence="1 2">
    <name type="scientific">Saccharata proteae CBS 121410</name>
    <dbReference type="NCBI Taxonomy" id="1314787"/>
    <lineage>
        <taxon>Eukaryota</taxon>
        <taxon>Fungi</taxon>
        <taxon>Dikarya</taxon>
        <taxon>Ascomycota</taxon>
        <taxon>Pezizomycotina</taxon>
        <taxon>Dothideomycetes</taxon>
        <taxon>Dothideomycetes incertae sedis</taxon>
        <taxon>Botryosphaeriales</taxon>
        <taxon>Saccharataceae</taxon>
        <taxon>Saccharata</taxon>
    </lineage>
</organism>
<protein>
    <submittedName>
        <fullName evidence="1">Uncharacterized protein</fullName>
    </submittedName>
</protein>
<name>A0A6A5YCV9_9PEZI</name>
<keyword evidence="2" id="KW-1185">Reference proteome</keyword>
<dbReference type="EMBL" id="ML978715">
    <property type="protein sequence ID" value="KAF2088780.1"/>
    <property type="molecule type" value="Genomic_DNA"/>
</dbReference>
<proteinExistence type="predicted"/>
<evidence type="ECO:0000313" key="1">
    <source>
        <dbReference type="EMBL" id="KAF2088780.1"/>
    </source>
</evidence>
<evidence type="ECO:0000313" key="2">
    <source>
        <dbReference type="Proteomes" id="UP000799776"/>
    </source>
</evidence>
<gene>
    <name evidence="1" type="ORF">K490DRAFT_63993</name>
</gene>
<sequence length="205" mass="23394">MDRQLTYQTSSILPPVKMNTIIKWSDSTPVAKSPAELTASQNNEKCNIIKEAKAVKDTLESMSADYYDALNRYRRCYEELNKCSDDKTSAGIDDIRAEKDDCLEKMHCLVIFRNWWAVKFDALATRYKELGGGDDLDDRHEPSRSANLDNIDIEFSEELGKAFGEDVQDDDEGDEDVEGVVRNEVQEDHEFEELLGDFGRCDPFT</sequence>
<reference evidence="1" key="1">
    <citation type="journal article" date="2020" name="Stud. Mycol.">
        <title>101 Dothideomycetes genomes: a test case for predicting lifestyles and emergence of pathogens.</title>
        <authorList>
            <person name="Haridas S."/>
            <person name="Albert R."/>
            <person name="Binder M."/>
            <person name="Bloem J."/>
            <person name="Labutti K."/>
            <person name="Salamov A."/>
            <person name="Andreopoulos B."/>
            <person name="Baker S."/>
            <person name="Barry K."/>
            <person name="Bills G."/>
            <person name="Bluhm B."/>
            <person name="Cannon C."/>
            <person name="Castanera R."/>
            <person name="Culley D."/>
            <person name="Daum C."/>
            <person name="Ezra D."/>
            <person name="Gonzalez J."/>
            <person name="Henrissat B."/>
            <person name="Kuo A."/>
            <person name="Liang C."/>
            <person name="Lipzen A."/>
            <person name="Lutzoni F."/>
            <person name="Magnuson J."/>
            <person name="Mondo S."/>
            <person name="Nolan M."/>
            <person name="Ohm R."/>
            <person name="Pangilinan J."/>
            <person name="Park H.-J."/>
            <person name="Ramirez L."/>
            <person name="Alfaro M."/>
            <person name="Sun H."/>
            <person name="Tritt A."/>
            <person name="Yoshinaga Y."/>
            <person name="Zwiers L.-H."/>
            <person name="Turgeon B."/>
            <person name="Goodwin S."/>
            <person name="Spatafora J."/>
            <person name="Crous P."/>
            <person name="Grigoriev I."/>
        </authorList>
    </citation>
    <scope>NUCLEOTIDE SEQUENCE</scope>
    <source>
        <strain evidence="1">CBS 121410</strain>
    </source>
</reference>
<dbReference type="Proteomes" id="UP000799776">
    <property type="component" value="Unassembled WGS sequence"/>
</dbReference>
<accession>A0A6A5YCV9</accession>